<keyword evidence="2" id="KW-1185">Reference proteome</keyword>
<accession>A0ABY3W5H1</accession>
<gene>
    <name evidence="1" type="ORF">MNQ99_16540</name>
</gene>
<dbReference type="Pfam" id="PF03663">
    <property type="entry name" value="Glyco_hydro_76"/>
    <property type="match status" value="1"/>
</dbReference>
<dbReference type="InterPro" id="IPR005198">
    <property type="entry name" value="Glyco_hydro_76"/>
</dbReference>
<dbReference type="SUPFAM" id="SSF48208">
    <property type="entry name" value="Six-hairpin glycosidases"/>
    <property type="match status" value="1"/>
</dbReference>
<reference evidence="1 2" key="1">
    <citation type="submission" date="2022-03" db="EMBL/GenBank/DDBJ databases">
        <title>Isotopic signatures of nitrous oxide derived from detoxification processes.</title>
        <authorList>
            <person name="Behrendt U."/>
            <person name="Buchen C."/>
            <person name="Well R."/>
            <person name="Ulrich A."/>
            <person name="Rohe L."/>
            <person name="Kolb S."/>
            <person name="Schloter M."/>
            <person name="Horn M.A."/>
            <person name="Augustin J."/>
        </authorList>
    </citation>
    <scope>NUCLEOTIDE SEQUENCE [LARGE SCALE GENOMIC DNA]</scope>
    <source>
        <strain evidence="1 2">S4-C24</strain>
    </source>
</reference>
<dbReference type="PANTHER" id="PTHR47791">
    <property type="entry name" value="MEIOTICALLY UP-REGULATED GENE 191 PROTEIN"/>
    <property type="match status" value="1"/>
</dbReference>
<dbReference type="EMBL" id="CP093326">
    <property type="protein sequence ID" value="UNK45504.1"/>
    <property type="molecule type" value="Genomic_DNA"/>
</dbReference>
<name>A0ABY3W5H1_9MICC</name>
<dbReference type="Proteomes" id="UP000829069">
    <property type="component" value="Chromosome"/>
</dbReference>
<sequence>MPTLPGGGGAFRPPNPTLTAGRADEAAIAVVRHFGHRLLGLPFTLLGAVRRPAPGWTGPWHYWWQAHFLDCLVDAGRRELRREQHYDGGNGPSAGRLAARLLRTVRWRNGFRFPNAYYDDMAWLALATQRLDALAADANKPRFRSKSAARRLLPQLESAHTSDLGGGLFWSTARDFKNTPATAPTALYLARSGDTGQAARLLDWLDAELYAPERRLYLDGVRVAGGKPALVPDVYTYNQGPVLAALLAVGRDADLRRAAELVHGIAAGLVQQPEVTEEEGRKLVLRTHGAGDGGLFTGILARYLAVAARSEKLPGEVRELAARMVADTAEGFWAGRAIENHRSWEVLVFSADPAAPAAGKPEPGTVLELSTQLQAWMTLEAAATLAG</sequence>
<dbReference type="RefSeq" id="WP_241913712.1">
    <property type="nucleotide sequence ID" value="NZ_CP093326.1"/>
</dbReference>
<dbReference type="PANTHER" id="PTHR47791:SF3">
    <property type="entry name" value="MEIOTICALLY UP-REGULATED GENE 191 PROTEIN"/>
    <property type="match status" value="1"/>
</dbReference>
<protein>
    <submittedName>
        <fullName evidence="1">Glycosyl hydrolase</fullName>
    </submittedName>
</protein>
<dbReference type="Gene3D" id="1.50.10.20">
    <property type="match status" value="1"/>
</dbReference>
<proteinExistence type="predicted"/>
<evidence type="ECO:0000313" key="2">
    <source>
        <dbReference type="Proteomes" id="UP000829069"/>
    </source>
</evidence>
<keyword evidence="1" id="KW-0378">Hydrolase</keyword>
<dbReference type="GO" id="GO:0016787">
    <property type="term" value="F:hydrolase activity"/>
    <property type="evidence" value="ECO:0007669"/>
    <property type="project" value="UniProtKB-KW"/>
</dbReference>
<dbReference type="InterPro" id="IPR008928">
    <property type="entry name" value="6-hairpin_glycosidase_sf"/>
</dbReference>
<dbReference type="InterPro" id="IPR053169">
    <property type="entry name" value="MUG_Protein"/>
</dbReference>
<organism evidence="1 2">
    <name type="scientific">Arthrobacter sulfonylureivorans</name>
    <dbReference type="NCBI Taxonomy" id="2486855"/>
    <lineage>
        <taxon>Bacteria</taxon>
        <taxon>Bacillati</taxon>
        <taxon>Actinomycetota</taxon>
        <taxon>Actinomycetes</taxon>
        <taxon>Micrococcales</taxon>
        <taxon>Micrococcaceae</taxon>
        <taxon>Arthrobacter</taxon>
    </lineage>
</organism>
<evidence type="ECO:0000313" key="1">
    <source>
        <dbReference type="EMBL" id="UNK45504.1"/>
    </source>
</evidence>